<name>A0A2H1HA00_ZYMTR</name>
<feature type="transmembrane region" description="Helical" evidence="1">
    <location>
        <begin position="44"/>
        <end position="67"/>
    </location>
</feature>
<proteinExistence type="predicted"/>
<keyword evidence="1" id="KW-0472">Membrane</keyword>
<evidence type="ECO:0000313" key="3">
    <source>
        <dbReference type="Proteomes" id="UP000245764"/>
    </source>
</evidence>
<gene>
    <name evidence="2" type="ORF">ZT1E4_G11898</name>
</gene>
<evidence type="ECO:0000313" key="2">
    <source>
        <dbReference type="EMBL" id="SMR62582.1"/>
    </source>
</evidence>
<dbReference type="Proteomes" id="UP000245764">
    <property type="component" value="Chromosome 18"/>
</dbReference>
<evidence type="ECO:0000256" key="1">
    <source>
        <dbReference type="SAM" id="Phobius"/>
    </source>
</evidence>
<reference evidence="3" key="1">
    <citation type="submission" date="2017-05" db="EMBL/GenBank/DDBJ databases">
        <authorList>
            <person name="Song R."/>
            <person name="Chenine A.L."/>
            <person name="Ruprecht R.M."/>
        </authorList>
    </citation>
    <scope>NUCLEOTIDE SEQUENCE [LARGE SCALE GENOMIC DNA]</scope>
</reference>
<keyword evidence="1" id="KW-1133">Transmembrane helix</keyword>
<accession>A0A2H1HA00</accession>
<sequence length="245" mass="26733">MSVTNLLCNKLGFHCHTTMVPLDMAEMVDAFRSIAQELAGTNEALTLIIAFAFLVVLALLTIIAIGLTDGDVRGTYCARLAVIGASINGAAHYVSTTFTALGVPAAASRLTATLVFYCSNAAHWTADSVSSCRNVLAERFVDFTNTSNSAAQKPGISSPEAEKENEKDIQIGWNMQKREGQQEDIQEDWQIPVWKDIGETEQRKFTKVLDWYTMLFHSAVRNAGYGEGVSRYSSASAKEEVAAHE</sequence>
<organism evidence="2 3">
    <name type="scientific">Zymoseptoria tritici ST99CH_1E4</name>
    <dbReference type="NCBI Taxonomy" id="1276532"/>
    <lineage>
        <taxon>Eukaryota</taxon>
        <taxon>Fungi</taxon>
        <taxon>Dikarya</taxon>
        <taxon>Ascomycota</taxon>
        <taxon>Pezizomycotina</taxon>
        <taxon>Dothideomycetes</taxon>
        <taxon>Dothideomycetidae</taxon>
        <taxon>Mycosphaerellales</taxon>
        <taxon>Mycosphaerellaceae</taxon>
        <taxon>Zymoseptoria</taxon>
    </lineage>
</organism>
<dbReference type="EMBL" id="LT854270">
    <property type="protein sequence ID" value="SMR62582.1"/>
    <property type="molecule type" value="Genomic_DNA"/>
</dbReference>
<protein>
    <submittedName>
        <fullName evidence="2">Uncharacterized protein</fullName>
    </submittedName>
</protein>
<keyword evidence="1" id="KW-0812">Transmembrane</keyword>
<dbReference type="AlphaFoldDB" id="A0A2H1HA00"/>